<proteinExistence type="predicted"/>
<dbReference type="Gene3D" id="3.80.10.10">
    <property type="entry name" value="Ribonuclease Inhibitor"/>
    <property type="match status" value="2"/>
</dbReference>
<dbReference type="EMBL" id="CAJZBQ010000060">
    <property type="protein sequence ID" value="CAG9334948.1"/>
    <property type="molecule type" value="Genomic_DNA"/>
</dbReference>
<name>A0AAU9KNM2_9CILI</name>
<dbReference type="PANTHER" id="PTHR24114">
    <property type="entry name" value="LEUCINE RICH REPEAT FAMILY PROTEIN"/>
    <property type="match status" value="1"/>
</dbReference>
<dbReference type="InterPro" id="IPR001611">
    <property type="entry name" value="Leu-rich_rpt"/>
</dbReference>
<comment type="caution">
    <text evidence="1">The sequence shown here is derived from an EMBL/GenBank/DDBJ whole genome shotgun (WGS) entry which is preliminary data.</text>
</comment>
<dbReference type="InterPro" id="IPR032675">
    <property type="entry name" value="LRR_dom_sf"/>
</dbReference>
<evidence type="ECO:0000313" key="2">
    <source>
        <dbReference type="Proteomes" id="UP001162131"/>
    </source>
</evidence>
<dbReference type="InterPro" id="IPR052394">
    <property type="entry name" value="LRR-containing"/>
</dbReference>
<keyword evidence="2" id="KW-1185">Reference proteome</keyword>
<dbReference type="PANTHER" id="PTHR24114:SF2">
    <property type="entry name" value="F-BOX DOMAIN-CONTAINING PROTEIN-RELATED"/>
    <property type="match status" value="1"/>
</dbReference>
<evidence type="ECO:0000313" key="1">
    <source>
        <dbReference type="EMBL" id="CAG9334948.1"/>
    </source>
</evidence>
<dbReference type="Proteomes" id="UP001162131">
    <property type="component" value="Unassembled WGS sequence"/>
</dbReference>
<dbReference type="SMART" id="SM00368">
    <property type="entry name" value="LRR_RI"/>
    <property type="match status" value="6"/>
</dbReference>
<sequence length="876" mass="100626">MNMTDIFDKRKLPLIERKIRIAGLTPVDFNKKQISQISRPQSSANKWSPRQARHIMTPSSHIRAESLEYSTIRVGHHARLEYFDNYRNLNTITHNKHYKLISETPEFAYLNEIDKGMLNPIPFGLVKAKGPSDSIDIHNFSMGDNYANAFSEGISKLEEIKFLNLKENRLSGMASSRIVSKLEKKRTKKIVLSDNSLGVDTINSIVKLLNEEYSILSHLELENTKLGKKGIEKLCQCLCDNKTLIKLNLARNSIGDESAKDLKDLLIENQSLKHLDLHWNNIKPKGGHEIFSGLSQNESLLQLDLSWNSLGKSSNLETAKIISDFLKTNTSLIHLDFSYNLFTPQECQAISVGLSQNHTLLGIHMLGNSCSIDAKGFIILTDSSDRISKTHGFRRINDSFKHKSKLFGTNCWICEEWVDFKFIWNSEDPNCKEIFIHLECDGFKPQAMHKVNESLFEIARAIPPREFRFFFSNRQGPVLSTNMPAFELDLPLSVQINNQLYEISLVNTMSPSGPSCNIKQPFAIKPRIEESKQESVEELQRIVWSIPISLFKEYTFDSEQLYTQGFEFDFKHTRIPKFVKNPETLELLKTQMKKFYKDFRETYRFLSAVCGNEVFSIGSNAFIDFLNQCGIFDKYYTLSDVGVNWNSVNAQQSSDQLYNSGNGLCRYEFMEILVRIANDKYVRNKICANPAEAIEKLANEHLSVMATYDTNKWRFEKYICEDTDLALKVHKPILESVFSKYSGKKGLPGSKPFMALLEFRAIFSDAQMVQSTFGTREIDLCYSQAMMTQVDEIYKKKHLEMNFVEFLEAIARVADVANLPKKGESWSDCSGLELREKIENTMTYLLQLCPSYIRDNFKSPTAETYRKLKFKQLNNI</sequence>
<dbReference type="SUPFAM" id="SSF52047">
    <property type="entry name" value="RNI-like"/>
    <property type="match status" value="1"/>
</dbReference>
<protein>
    <submittedName>
        <fullName evidence="1">Uncharacterized protein</fullName>
    </submittedName>
</protein>
<gene>
    <name evidence="1" type="ORF">BSTOLATCC_MIC62529</name>
</gene>
<accession>A0AAU9KNM2</accession>
<dbReference type="AlphaFoldDB" id="A0AAU9KNM2"/>
<reference evidence="1" key="1">
    <citation type="submission" date="2021-09" db="EMBL/GenBank/DDBJ databases">
        <authorList>
            <consortium name="AG Swart"/>
            <person name="Singh M."/>
            <person name="Singh A."/>
            <person name="Seah K."/>
            <person name="Emmerich C."/>
        </authorList>
    </citation>
    <scope>NUCLEOTIDE SEQUENCE</scope>
    <source>
        <strain evidence="1">ATCC30299</strain>
    </source>
</reference>
<dbReference type="Pfam" id="PF13516">
    <property type="entry name" value="LRR_6"/>
    <property type="match status" value="2"/>
</dbReference>
<organism evidence="1 2">
    <name type="scientific">Blepharisma stoltei</name>
    <dbReference type="NCBI Taxonomy" id="1481888"/>
    <lineage>
        <taxon>Eukaryota</taxon>
        <taxon>Sar</taxon>
        <taxon>Alveolata</taxon>
        <taxon>Ciliophora</taxon>
        <taxon>Postciliodesmatophora</taxon>
        <taxon>Heterotrichea</taxon>
        <taxon>Heterotrichida</taxon>
        <taxon>Blepharismidae</taxon>
        <taxon>Blepharisma</taxon>
    </lineage>
</organism>